<feature type="transmembrane region" description="Helical" evidence="4">
    <location>
        <begin position="348"/>
        <end position="372"/>
    </location>
</feature>
<feature type="transmembrane region" description="Helical" evidence="4">
    <location>
        <begin position="412"/>
        <end position="430"/>
    </location>
</feature>
<evidence type="ECO:0000259" key="5">
    <source>
        <dbReference type="PROSITE" id="PS50850"/>
    </source>
</evidence>
<keyword evidence="7" id="KW-1185">Reference proteome</keyword>
<feature type="transmembrane region" description="Helical" evidence="4">
    <location>
        <begin position="256"/>
        <end position="279"/>
    </location>
</feature>
<dbReference type="PANTHER" id="PTHR11360:SF308">
    <property type="entry name" value="BLL3089 PROTEIN"/>
    <property type="match status" value="1"/>
</dbReference>
<feature type="transmembrane region" description="Helical" evidence="4">
    <location>
        <begin position="90"/>
        <end position="112"/>
    </location>
</feature>
<keyword evidence="2 4" id="KW-1133">Transmembrane helix</keyword>
<dbReference type="Proteomes" id="UP000321080">
    <property type="component" value="Unassembled WGS sequence"/>
</dbReference>
<evidence type="ECO:0000256" key="4">
    <source>
        <dbReference type="SAM" id="Phobius"/>
    </source>
</evidence>
<keyword evidence="1 4" id="KW-0812">Transmembrane</keyword>
<dbReference type="AlphaFoldDB" id="A0A5C7GMP5"/>
<dbReference type="PANTHER" id="PTHR11360">
    <property type="entry name" value="MONOCARBOXYLATE TRANSPORTER"/>
    <property type="match status" value="1"/>
</dbReference>
<dbReference type="EMBL" id="VRKQ01000008">
    <property type="protein sequence ID" value="TXG39796.1"/>
    <property type="molecule type" value="Genomic_DNA"/>
</dbReference>
<feature type="transmembrane region" description="Helical" evidence="4">
    <location>
        <begin position="124"/>
        <end position="142"/>
    </location>
</feature>
<evidence type="ECO:0000256" key="3">
    <source>
        <dbReference type="ARBA" id="ARBA00023136"/>
    </source>
</evidence>
<evidence type="ECO:0000313" key="7">
    <source>
        <dbReference type="Proteomes" id="UP000321080"/>
    </source>
</evidence>
<feature type="transmembrane region" description="Helical" evidence="4">
    <location>
        <begin position="291"/>
        <end position="314"/>
    </location>
</feature>
<dbReference type="InterPro" id="IPR050327">
    <property type="entry name" value="Proton-linked_MCT"/>
</dbReference>
<dbReference type="SUPFAM" id="SSF103473">
    <property type="entry name" value="MFS general substrate transporter"/>
    <property type="match status" value="1"/>
</dbReference>
<dbReference type="OrthoDB" id="182417at2"/>
<evidence type="ECO:0000256" key="2">
    <source>
        <dbReference type="ARBA" id="ARBA00022989"/>
    </source>
</evidence>
<dbReference type="PROSITE" id="PS50850">
    <property type="entry name" value="MFS"/>
    <property type="match status" value="1"/>
</dbReference>
<dbReference type="Pfam" id="PF07690">
    <property type="entry name" value="MFS_1"/>
    <property type="match status" value="1"/>
</dbReference>
<gene>
    <name evidence="6" type="ORF">FUA22_07990</name>
</gene>
<dbReference type="RefSeq" id="WP_147767365.1">
    <property type="nucleotide sequence ID" value="NZ_VRKQ01000008.1"/>
</dbReference>
<keyword evidence="3 4" id="KW-0472">Membrane</keyword>
<dbReference type="GO" id="GO:0022857">
    <property type="term" value="F:transmembrane transporter activity"/>
    <property type="evidence" value="ECO:0007669"/>
    <property type="project" value="InterPro"/>
</dbReference>
<feature type="transmembrane region" description="Helical" evidence="4">
    <location>
        <begin position="196"/>
        <end position="215"/>
    </location>
</feature>
<proteinExistence type="predicted"/>
<feature type="transmembrane region" description="Helical" evidence="4">
    <location>
        <begin position="163"/>
        <end position="184"/>
    </location>
</feature>
<protein>
    <submittedName>
        <fullName evidence="6">MFS transporter</fullName>
    </submittedName>
</protein>
<feature type="transmembrane region" description="Helical" evidence="4">
    <location>
        <begin position="321"/>
        <end position="342"/>
    </location>
</feature>
<feature type="transmembrane region" description="Helical" evidence="4">
    <location>
        <begin position="21"/>
        <end position="40"/>
    </location>
</feature>
<feature type="transmembrane region" description="Helical" evidence="4">
    <location>
        <begin position="384"/>
        <end position="406"/>
    </location>
</feature>
<name>A0A5C7GMP5_9FLAO</name>
<comment type="caution">
    <text evidence="6">The sequence shown here is derived from an EMBL/GenBank/DDBJ whole genome shotgun (WGS) entry which is preliminary data.</text>
</comment>
<reference evidence="6 7" key="1">
    <citation type="submission" date="2019-08" db="EMBL/GenBank/DDBJ databases">
        <title>Seonamhaeicola sediminis sp. nov., isolated from marine sediment.</title>
        <authorList>
            <person name="Cao W.R."/>
        </authorList>
    </citation>
    <scope>NUCLEOTIDE SEQUENCE [LARGE SCALE GENOMIC DNA]</scope>
    <source>
        <strain evidence="6 7">1505</strain>
    </source>
</reference>
<organism evidence="6 7">
    <name type="scientific">Seonamhaeicola maritimus</name>
    <dbReference type="NCBI Taxonomy" id="2591822"/>
    <lineage>
        <taxon>Bacteria</taxon>
        <taxon>Pseudomonadati</taxon>
        <taxon>Bacteroidota</taxon>
        <taxon>Flavobacteriia</taxon>
        <taxon>Flavobacteriales</taxon>
        <taxon>Flavobacteriaceae</taxon>
    </lineage>
</organism>
<dbReference type="InterPro" id="IPR011701">
    <property type="entry name" value="MFS"/>
</dbReference>
<feature type="transmembrane region" description="Helical" evidence="4">
    <location>
        <begin position="60"/>
        <end position="78"/>
    </location>
</feature>
<feature type="domain" description="Major facilitator superfamily (MFS) profile" evidence="5">
    <location>
        <begin position="22"/>
        <end position="433"/>
    </location>
</feature>
<dbReference type="InterPro" id="IPR036259">
    <property type="entry name" value="MFS_trans_sf"/>
</dbReference>
<dbReference type="InterPro" id="IPR020846">
    <property type="entry name" value="MFS_dom"/>
</dbReference>
<dbReference type="Gene3D" id="1.20.1250.20">
    <property type="entry name" value="MFS general substrate transporter like domains"/>
    <property type="match status" value="2"/>
</dbReference>
<evidence type="ECO:0000313" key="6">
    <source>
        <dbReference type="EMBL" id="TXG39796.1"/>
    </source>
</evidence>
<evidence type="ECO:0000256" key="1">
    <source>
        <dbReference type="ARBA" id="ARBA00022692"/>
    </source>
</evidence>
<accession>A0A5C7GMP5</accession>
<sequence>MINPNKFSIINPNKSPVFYGYVVLLFGSIGVLASIPGQTVGVSVFTDPVKDALGLTRNQFSNAYMIGTFLSSFFISRAGRWFDKFGARFVAFFAAILLGFSLVLCSLSVNISNFFSELLNVQSALVPFLVITVLFFLIRFSGQGVITMSSRNMIMLWFDKNRGKVNSISSIGVSLGFSVSPIFFNYLIDSNGWEKSWQILALCLFIFSFFILQFYRNKPEDFNLKPDGSKIKQTEIINVIQPNIDFTLSEAKRTRAFWIIGLILAFNSFFITGFTFHVVSIFESQGFSKSQAISIFLPISVIAISVSTLCNILSDYIKHKIYVLIMIISGFLASIGLCLLAQPIGVYLLISGLGILGGLFAVVNAVTWPKYYGRKHLGAITGKIMSFIVIASAIAPTIFSYCYTIFGSYSYISYVNMALLIVLFIGFFKVKNPQ</sequence>